<dbReference type="Gene3D" id="3.30.565.10">
    <property type="entry name" value="Histidine kinase-like ATPase, C-terminal domain"/>
    <property type="match status" value="1"/>
</dbReference>
<proteinExistence type="inferred from homology"/>
<evidence type="ECO:0000256" key="12">
    <source>
        <dbReference type="SAM" id="Coils"/>
    </source>
</evidence>
<dbReference type="GO" id="GO:0005886">
    <property type="term" value="C:plasma membrane"/>
    <property type="evidence" value="ECO:0007669"/>
    <property type="project" value="TreeGrafter"/>
</dbReference>
<evidence type="ECO:0000256" key="5">
    <source>
        <dbReference type="ARBA" id="ARBA00022553"/>
    </source>
</evidence>
<feature type="transmembrane region" description="Helical" evidence="13">
    <location>
        <begin position="266"/>
        <end position="289"/>
    </location>
</feature>
<organism evidence="17 18">
    <name type="scientific">Ferrovibrio terrae</name>
    <dbReference type="NCBI Taxonomy" id="2594003"/>
    <lineage>
        <taxon>Bacteria</taxon>
        <taxon>Pseudomonadati</taxon>
        <taxon>Pseudomonadota</taxon>
        <taxon>Alphaproteobacteria</taxon>
        <taxon>Rhodospirillales</taxon>
        <taxon>Rhodospirillaceae</taxon>
        <taxon>Ferrovibrio</taxon>
    </lineage>
</organism>
<evidence type="ECO:0000256" key="13">
    <source>
        <dbReference type="SAM" id="Phobius"/>
    </source>
</evidence>
<keyword evidence="10 13" id="KW-0472">Membrane</keyword>
<dbReference type="GO" id="GO:0009927">
    <property type="term" value="F:histidine phosphotransfer kinase activity"/>
    <property type="evidence" value="ECO:0007669"/>
    <property type="project" value="TreeGrafter"/>
</dbReference>
<comment type="subcellular location">
    <subcellularLocation>
        <location evidence="2">Membrane</location>
        <topology evidence="2">Multi-pass membrane protein</topology>
    </subcellularLocation>
</comment>
<keyword evidence="18" id="KW-1185">Reference proteome</keyword>
<dbReference type="InterPro" id="IPR004358">
    <property type="entry name" value="Sig_transdc_His_kin-like_C"/>
</dbReference>
<feature type="transmembrane region" description="Helical" evidence="13">
    <location>
        <begin position="228"/>
        <end position="246"/>
    </location>
</feature>
<dbReference type="InterPro" id="IPR003594">
    <property type="entry name" value="HATPase_dom"/>
</dbReference>
<feature type="transmembrane region" description="Helical" evidence="13">
    <location>
        <begin position="403"/>
        <end position="425"/>
    </location>
</feature>
<dbReference type="SMART" id="SM00448">
    <property type="entry name" value="REC"/>
    <property type="match status" value="1"/>
</dbReference>
<dbReference type="PROSITE" id="PS50110">
    <property type="entry name" value="RESPONSE_REGULATORY"/>
    <property type="match status" value="1"/>
</dbReference>
<dbReference type="InterPro" id="IPR036890">
    <property type="entry name" value="HATPase_C_sf"/>
</dbReference>
<dbReference type="Gene3D" id="3.30.450.20">
    <property type="entry name" value="PAS domain"/>
    <property type="match status" value="2"/>
</dbReference>
<dbReference type="NCBIfam" id="TIGR00229">
    <property type="entry name" value="sensory_box"/>
    <property type="match status" value="1"/>
</dbReference>
<dbReference type="CDD" id="cd10322">
    <property type="entry name" value="SLC5sbd"/>
    <property type="match status" value="1"/>
</dbReference>
<protein>
    <recommendedName>
        <fullName evidence="4">histidine kinase</fullName>
        <ecNumber evidence="4">2.7.13.3</ecNumber>
    </recommendedName>
</protein>
<dbReference type="InterPro" id="IPR035965">
    <property type="entry name" value="PAS-like_dom_sf"/>
</dbReference>
<dbReference type="Gene3D" id="3.40.50.2300">
    <property type="match status" value="1"/>
</dbReference>
<feature type="transmembrane region" description="Helical" evidence="13">
    <location>
        <begin position="93"/>
        <end position="111"/>
    </location>
</feature>
<dbReference type="SUPFAM" id="SSF55785">
    <property type="entry name" value="PYP-like sensor domain (PAS domain)"/>
    <property type="match status" value="2"/>
</dbReference>
<dbReference type="PRINTS" id="PR00344">
    <property type="entry name" value="BCTRLSENSOR"/>
</dbReference>
<evidence type="ECO:0000256" key="4">
    <source>
        <dbReference type="ARBA" id="ARBA00012438"/>
    </source>
</evidence>
<feature type="domain" description="PAC" evidence="16">
    <location>
        <begin position="836"/>
        <end position="888"/>
    </location>
</feature>
<dbReference type="PROSITE" id="PS50109">
    <property type="entry name" value="HIS_KIN"/>
    <property type="match status" value="1"/>
</dbReference>
<feature type="transmembrane region" description="Helical" evidence="13">
    <location>
        <begin position="467"/>
        <end position="487"/>
    </location>
</feature>
<dbReference type="GO" id="GO:0022857">
    <property type="term" value="F:transmembrane transporter activity"/>
    <property type="evidence" value="ECO:0007669"/>
    <property type="project" value="InterPro"/>
</dbReference>
<dbReference type="FunFam" id="3.30.565.10:FF:000049">
    <property type="entry name" value="Two-component sensor histidine kinase"/>
    <property type="match status" value="1"/>
</dbReference>
<dbReference type="CDD" id="cd00075">
    <property type="entry name" value="HATPase"/>
    <property type="match status" value="1"/>
</dbReference>
<dbReference type="CDD" id="cd00082">
    <property type="entry name" value="HisKA"/>
    <property type="match status" value="1"/>
</dbReference>
<dbReference type="GO" id="GO:0000155">
    <property type="term" value="F:phosphorelay sensor kinase activity"/>
    <property type="evidence" value="ECO:0007669"/>
    <property type="project" value="InterPro"/>
</dbReference>
<keyword evidence="6" id="KW-0808">Transferase</keyword>
<comment type="similarity">
    <text evidence="3">Belongs to the sodium:solute symporter (SSF) (TC 2.A.21) family.</text>
</comment>
<feature type="transmembrane region" description="Helical" evidence="13">
    <location>
        <begin position="431"/>
        <end position="455"/>
    </location>
</feature>
<evidence type="ECO:0000313" key="17">
    <source>
        <dbReference type="EMBL" id="QDO95893.1"/>
    </source>
</evidence>
<evidence type="ECO:0000256" key="7">
    <source>
        <dbReference type="ARBA" id="ARBA00022692"/>
    </source>
</evidence>
<feature type="transmembrane region" description="Helical" evidence="13">
    <location>
        <begin position="61"/>
        <end position="81"/>
    </location>
</feature>
<evidence type="ECO:0000259" key="14">
    <source>
        <dbReference type="PROSITE" id="PS50109"/>
    </source>
</evidence>
<dbReference type="SMART" id="SM00388">
    <property type="entry name" value="HisKA"/>
    <property type="match status" value="1"/>
</dbReference>
<dbReference type="Pfam" id="PF02518">
    <property type="entry name" value="HATPase_c"/>
    <property type="match status" value="1"/>
</dbReference>
<feature type="domain" description="Response regulatory" evidence="15">
    <location>
        <begin position="1169"/>
        <end position="1287"/>
    </location>
</feature>
<feature type="transmembrane region" description="Helical" evidence="13">
    <location>
        <begin position="190"/>
        <end position="207"/>
    </location>
</feature>
<dbReference type="InterPro" id="IPR003661">
    <property type="entry name" value="HisK_dim/P_dom"/>
</dbReference>
<dbReference type="Pfam" id="PF12860">
    <property type="entry name" value="PAS_7"/>
    <property type="match status" value="1"/>
</dbReference>
<feature type="transmembrane region" description="Helical" evidence="13">
    <location>
        <begin position="310"/>
        <end position="334"/>
    </location>
</feature>
<evidence type="ECO:0000313" key="18">
    <source>
        <dbReference type="Proteomes" id="UP000317496"/>
    </source>
</evidence>
<evidence type="ECO:0000259" key="16">
    <source>
        <dbReference type="PROSITE" id="PS50113"/>
    </source>
</evidence>
<dbReference type="Gene3D" id="1.10.287.130">
    <property type="match status" value="1"/>
</dbReference>
<sequence>MAAKPVDKPAGMRFYWPERGENIFMLQGSAILLLSLGYLGLLFAIAHLGDRLNPRWYTGRTGATIYALSLAIYCTSWTFYGSVGRASLSGPDFILIYVGPILAITAGYPMMAKMIRIAKRQNVISIADFIGSRYGKSRAVAVLVTLIAVIGVLPYISLQMQAVSVTFEVLVGSEMAHLLNATLPPPWRDTAMFVAGIMGLFTILFGVRHVQATEQHRGMMLAIAFESLVKLAAFLAVGLFVVYGLFDSGSDLITRVQERPDLSEQLSKGLGTNWIVMTILSGFAFLCLPRQFHVAVVESGDPSQLKAARWLFPTYLVAINLFVVPIAAAGLLLTDKGTNPDFFVITLPLMTNQLSLSVFAFIGGLSAATSMVIVACMALSIMVSNELVTPLLLRSRAGGSHEVGQIVLNVRRAAVVVILIAAYIYHTWIAGYLPLASMGMISFVAVANFAPPLLLGLYWRRAHRHGVIAGLLASFAVWFYALLLPSIQGAAGGQPMLAPLAPWMPSPIDRFDAILQGFVACTVVNISLLVVISLLSKPGNRDREQAAIFVSGGEGLPNAAFAEADQDPRIDELRALSARFIGAERAERAFAGRRMTASEAMAFTEHLLGGAIGAASARIVMASARGKNLLSPRAARAMLGEASEAIRHNLDLLRTTLDHISQGIGVFDREQRLAAWNERFFDLLSLPSNLAENGVPLTQLAGDGTGDLAMTLASGAHGSRIYERRRPDGGVIEIRVDPMPDGGFVATCTDVSERVRAAEALRASERAIRVYTDNVPVLIAYVDREERYRFTNMPFRRSLNLPQQQIDGRPLNEMISADRYNRLKPHIDAALAGQRQSFEIEFPTNDAKIEVAHGTYIPHIGHNGEVLGFFLLYQDVTERRRADAALRAAYEGLERRVAERTAELQLAVQELEASRAQAEAANLGKTRFLAAASHDLLQPLHAARLFTAALAEREPDNPLVSKIDHGLGSVEVLLDALLDISKLDAGAVRPEIRPVALSPLFDAIATSFGPLAARRGVTLKVVPTTATISTDPALLRRVLQNFVANAIRYANPEREDRRVIVGCRHEGDEIRIAVCDNGPGIPADKQLVIFQEFARLQHVGDAAERGLGLGLAIVERIGRMLNTPIRLDSRQGHGSVFSVTVPRAAVEPAQDVAAVPVPAFIAGSLSGSFVLCIENEAGVREAMITLLEGWSCTVAAVDTIEAARQAVAQAGRSPDIILADLHLDEDSPDGLEAIAQLRKDWGQRLPAILITAERSQEMRQRAAEMSVDVLNKPVKPAALRALISQRRRTTEALAETGD</sequence>
<dbReference type="SMART" id="SM00091">
    <property type="entry name" value="PAS"/>
    <property type="match status" value="2"/>
</dbReference>
<dbReference type="Proteomes" id="UP000317496">
    <property type="component" value="Chromosome"/>
</dbReference>
<dbReference type="InterPro" id="IPR000014">
    <property type="entry name" value="PAS"/>
</dbReference>
<evidence type="ECO:0000256" key="3">
    <source>
        <dbReference type="ARBA" id="ARBA00006434"/>
    </source>
</evidence>
<dbReference type="EMBL" id="CP041636">
    <property type="protein sequence ID" value="QDO95893.1"/>
    <property type="molecule type" value="Genomic_DNA"/>
</dbReference>
<feature type="transmembrane region" description="Helical" evidence="13">
    <location>
        <begin position="23"/>
        <end position="49"/>
    </location>
</feature>
<dbReference type="SUPFAM" id="SSF55874">
    <property type="entry name" value="ATPase domain of HSP90 chaperone/DNA topoisomerase II/histidine kinase"/>
    <property type="match status" value="1"/>
</dbReference>
<dbReference type="EC" id="2.7.13.3" evidence="4"/>
<accession>A0A516GWI2</accession>
<dbReference type="SUPFAM" id="SSF47384">
    <property type="entry name" value="Homodimeric domain of signal transducing histidine kinase"/>
    <property type="match status" value="1"/>
</dbReference>
<evidence type="ECO:0000256" key="11">
    <source>
        <dbReference type="PROSITE-ProRule" id="PRU00169"/>
    </source>
</evidence>
<dbReference type="CDD" id="cd00130">
    <property type="entry name" value="PAS"/>
    <property type="match status" value="1"/>
</dbReference>
<keyword evidence="8" id="KW-0418">Kinase</keyword>
<dbReference type="InterPro" id="IPR036097">
    <property type="entry name" value="HisK_dim/P_sf"/>
</dbReference>
<dbReference type="InterPro" id="IPR000700">
    <property type="entry name" value="PAS-assoc_C"/>
</dbReference>
<reference evidence="17 18" key="1">
    <citation type="submission" date="2019-07" db="EMBL/GenBank/DDBJ databases">
        <title>Genome sequencing for Ferrovibrio sp. K5.</title>
        <authorList>
            <person name="Park S.-J."/>
        </authorList>
    </citation>
    <scope>NUCLEOTIDE SEQUENCE [LARGE SCALE GENOMIC DNA]</scope>
    <source>
        <strain evidence="17 18">K5</strain>
    </source>
</reference>
<dbReference type="Pfam" id="PF00072">
    <property type="entry name" value="Response_reg"/>
    <property type="match status" value="1"/>
</dbReference>
<keyword evidence="5 11" id="KW-0597">Phosphoprotein</keyword>
<keyword evidence="9 13" id="KW-1133">Transmembrane helix</keyword>
<evidence type="ECO:0000256" key="1">
    <source>
        <dbReference type="ARBA" id="ARBA00000085"/>
    </source>
</evidence>
<evidence type="ECO:0000256" key="2">
    <source>
        <dbReference type="ARBA" id="ARBA00004141"/>
    </source>
</evidence>
<feature type="transmembrane region" description="Helical" evidence="13">
    <location>
        <begin position="513"/>
        <end position="535"/>
    </location>
</feature>
<feature type="transmembrane region" description="Helical" evidence="13">
    <location>
        <begin position="354"/>
        <end position="382"/>
    </location>
</feature>
<dbReference type="PROSITE" id="PS50113">
    <property type="entry name" value="PAC"/>
    <property type="match status" value="1"/>
</dbReference>
<dbReference type="InterPro" id="IPR001789">
    <property type="entry name" value="Sig_transdc_resp-reg_receiver"/>
</dbReference>
<comment type="catalytic activity">
    <reaction evidence="1">
        <text>ATP + protein L-histidine = ADP + protein N-phospho-L-histidine.</text>
        <dbReference type="EC" id="2.7.13.3"/>
    </reaction>
</comment>
<dbReference type="Gene3D" id="1.20.1730.10">
    <property type="entry name" value="Sodium/glucose cotransporter"/>
    <property type="match status" value="1"/>
</dbReference>
<dbReference type="PANTHER" id="PTHR43047:SF9">
    <property type="entry name" value="HISTIDINE KINASE"/>
    <property type="match status" value="1"/>
</dbReference>
<dbReference type="InterPro" id="IPR001734">
    <property type="entry name" value="Na/solute_symporter"/>
</dbReference>
<dbReference type="RefSeq" id="WP_144066874.1">
    <property type="nucleotide sequence ID" value="NZ_CP041636.1"/>
</dbReference>
<dbReference type="OrthoDB" id="9764438at2"/>
<dbReference type="CDD" id="cd00156">
    <property type="entry name" value="REC"/>
    <property type="match status" value="1"/>
</dbReference>
<dbReference type="NCBIfam" id="NF041832">
    <property type="entry name" value="near_NosP_CTERM"/>
    <property type="match status" value="1"/>
</dbReference>
<dbReference type="PANTHER" id="PTHR43047">
    <property type="entry name" value="TWO-COMPONENT HISTIDINE PROTEIN KINASE"/>
    <property type="match status" value="1"/>
</dbReference>
<keyword evidence="12" id="KW-0175">Coiled coil</keyword>
<keyword evidence="7 13" id="KW-0812">Transmembrane</keyword>
<evidence type="ECO:0000256" key="10">
    <source>
        <dbReference type="ARBA" id="ARBA00023136"/>
    </source>
</evidence>
<dbReference type="InterPro" id="IPR013656">
    <property type="entry name" value="PAS_4"/>
</dbReference>
<feature type="modified residue" description="4-aspartylphosphate" evidence="11">
    <location>
        <position position="1220"/>
    </location>
</feature>
<evidence type="ECO:0000259" key="15">
    <source>
        <dbReference type="PROSITE" id="PS50110"/>
    </source>
</evidence>
<feature type="transmembrane region" description="Helical" evidence="13">
    <location>
        <begin position="139"/>
        <end position="158"/>
    </location>
</feature>
<dbReference type="InterPro" id="IPR038377">
    <property type="entry name" value="Na/Glc_symporter_sf"/>
</dbReference>
<name>A0A516GWI2_9PROT</name>
<gene>
    <name evidence="17" type="ORF">FNB15_00715</name>
</gene>
<feature type="coiled-coil region" evidence="12">
    <location>
        <begin position="890"/>
        <end position="921"/>
    </location>
</feature>
<dbReference type="Pfam" id="PF08448">
    <property type="entry name" value="PAS_4"/>
    <property type="match status" value="1"/>
</dbReference>
<dbReference type="SUPFAM" id="SSF52172">
    <property type="entry name" value="CheY-like"/>
    <property type="match status" value="1"/>
</dbReference>
<dbReference type="SMART" id="SM00387">
    <property type="entry name" value="HATPase_c"/>
    <property type="match status" value="1"/>
</dbReference>
<dbReference type="KEGG" id="fer:FNB15_00715"/>
<evidence type="ECO:0000256" key="9">
    <source>
        <dbReference type="ARBA" id="ARBA00022989"/>
    </source>
</evidence>
<dbReference type="InterPro" id="IPR011006">
    <property type="entry name" value="CheY-like_superfamily"/>
</dbReference>
<dbReference type="InterPro" id="IPR005467">
    <property type="entry name" value="His_kinase_dom"/>
</dbReference>
<dbReference type="Pfam" id="PF00512">
    <property type="entry name" value="HisKA"/>
    <property type="match status" value="1"/>
</dbReference>
<evidence type="ECO:0000256" key="6">
    <source>
        <dbReference type="ARBA" id="ARBA00022679"/>
    </source>
</evidence>
<feature type="domain" description="Histidine kinase" evidence="14">
    <location>
        <begin position="931"/>
        <end position="1145"/>
    </location>
</feature>
<dbReference type="PROSITE" id="PS50283">
    <property type="entry name" value="NA_SOLUT_SYMP_3"/>
    <property type="match status" value="1"/>
</dbReference>
<evidence type="ECO:0000256" key="8">
    <source>
        <dbReference type="ARBA" id="ARBA00022777"/>
    </source>
</evidence>